<sequence length="129" mass="13922">MPAFDCSKIPEWVNIWEAETLDIVVHDITFPDRTHLISRSSCTLTTLSLSGVIISDQNLIAALHLLPSIANLSTNDLLNPTGGSPLTSHFVSSMYGLSAAPLLPKLRSLSIKLLGTSFDDAAFIDISSR</sequence>
<evidence type="ECO:0000313" key="1">
    <source>
        <dbReference type="EMBL" id="KAE9408966.1"/>
    </source>
</evidence>
<organism evidence="1 2">
    <name type="scientific">Gymnopus androsaceus JB14</name>
    <dbReference type="NCBI Taxonomy" id="1447944"/>
    <lineage>
        <taxon>Eukaryota</taxon>
        <taxon>Fungi</taxon>
        <taxon>Dikarya</taxon>
        <taxon>Basidiomycota</taxon>
        <taxon>Agaricomycotina</taxon>
        <taxon>Agaricomycetes</taxon>
        <taxon>Agaricomycetidae</taxon>
        <taxon>Agaricales</taxon>
        <taxon>Marasmiineae</taxon>
        <taxon>Omphalotaceae</taxon>
        <taxon>Gymnopus</taxon>
    </lineage>
</organism>
<protein>
    <recommendedName>
        <fullName evidence="3">RNI-like protein</fullName>
    </recommendedName>
</protein>
<dbReference type="EMBL" id="ML769389">
    <property type="protein sequence ID" value="KAE9408966.1"/>
    <property type="molecule type" value="Genomic_DNA"/>
</dbReference>
<gene>
    <name evidence="1" type="ORF">BT96DRAFT_985286</name>
</gene>
<evidence type="ECO:0000313" key="2">
    <source>
        <dbReference type="Proteomes" id="UP000799118"/>
    </source>
</evidence>
<keyword evidence="2" id="KW-1185">Reference proteome</keyword>
<dbReference type="Proteomes" id="UP000799118">
    <property type="component" value="Unassembled WGS sequence"/>
</dbReference>
<proteinExistence type="predicted"/>
<accession>A0A6A4IEG8</accession>
<dbReference type="OrthoDB" id="3266451at2759"/>
<reference evidence="1" key="1">
    <citation type="journal article" date="2019" name="Environ. Microbiol.">
        <title>Fungal ecological strategies reflected in gene transcription - a case study of two litter decomposers.</title>
        <authorList>
            <person name="Barbi F."/>
            <person name="Kohler A."/>
            <person name="Barry K."/>
            <person name="Baskaran P."/>
            <person name="Daum C."/>
            <person name="Fauchery L."/>
            <person name="Ihrmark K."/>
            <person name="Kuo A."/>
            <person name="LaButti K."/>
            <person name="Lipzen A."/>
            <person name="Morin E."/>
            <person name="Grigoriev I.V."/>
            <person name="Henrissat B."/>
            <person name="Lindahl B."/>
            <person name="Martin F."/>
        </authorList>
    </citation>
    <scope>NUCLEOTIDE SEQUENCE</scope>
    <source>
        <strain evidence="1">JB14</strain>
    </source>
</reference>
<name>A0A6A4IEG8_9AGAR</name>
<evidence type="ECO:0008006" key="3">
    <source>
        <dbReference type="Google" id="ProtNLM"/>
    </source>
</evidence>
<dbReference type="AlphaFoldDB" id="A0A6A4IEG8"/>